<evidence type="ECO:0000313" key="1">
    <source>
        <dbReference type="EMBL" id="CAI2382892.1"/>
    </source>
</evidence>
<accession>A0AAD1Y4R8</accession>
<comment type="caution">
    <text evidence="1">The sequence shown here is derived from an EMBL/GenBank/DDBJ whole genome shotgun (WGS) entry which is preliminary data.</text>
</comment>
<sequence length="68" mass="8315">METRKELKFRKDPFDEEVTPLKFWKNVIKERTLQTMIFVPCYLAGLESSARMNRIKYHLDNFIEKHRP</sequence>
<reference evidence="1" key="1">
    <citation type="submission" date="2023-07" db="EMBL/GenBank/DDBJ databases">
        <authorList>
            <consortium name="AG Swart"/>
            <person name="Singh M."/>
            <person name="Singh A."/>
            <person name="Seah K."/>
            <person name="Emmerich C."/>
        </authorList>
    </citation>
    <scope>NUCLEOTIDE SEQUENCE</scope>
    <source>
        <strain evidence="1">DP1</strain>
    </source>
</reference>
<dbReference type="EMBL" id="CAMPGE010025105">
    <property type="protein sequence ID" value="CAI2382892.1"/>
    <property type="molecule type" value="Genomic_DNA"/>
</dbReference>
<keyword evidence="2" id="KW-1185">Reference proteome</keyword>
<dbReference type="AlphaFoldDB" id="A0AAD1Y4R8"/>
<evidence type="ECO:0000313" key="2">
    <source>
        <dbReference type="Proteomes" id="UP001295684"/>
    </source>
</evidence>
<gene>
    <name evidence="1" type="ORF">ECRASSUSDP1_LOCUS24380</name>
</gene>
<name>A0AAD1Y4R8_EUPCR</name>
<dbReference type="Proteomes" id="UP001295684">
    <property type="component" value="Unassembled WGS sequence"/>
</dbReference>
<protein>
    <submittedName>
        <fullName evidence="1">Uncharacterized protein</fullName>
    </submittedName>
</protein>
<proteinExistence type="predicted"/>
<organism evidence="1 2">
    <name type="scientific">Euplotes crassus</name>
    <dbReference type="NCBI Taxonomy" id="5936"/>
    <lineage>
        <taxon>Eukaryota</taxon>
        <taxon>Sar</taxon>
        <taxon>Alveolata</taxon>
        <taxon>Ciliophora</taxon>
        <taxon>Intramacronucleata</taxon>
        <taxon>Spirotrichea</taxon>
        <taxon>Hypotrichia</taxon>
        <taxon>Euplotida</taxon>
        <taxon>Euplotidae</taxon>
        <taxon>Moneuplotes</taxon>
    </lineage>
</organism>